<name>A0AAF3J8T2_9BILA</name>
<reference evidence="4" key="1">
    <citation type="submission" date="2024-02" db="UniProtKB">
        <authorList>
            <consortium name="WormBaseParasite"/>
        </authorList>
    </citation>
    <scope>IDENTIFICATION</scope>
</reference>
<accession>A0AAF3J8T2</accession>
<feature type="chain" id="PRO_5042263650" description="DUF4440 domain-containing protein" evidence="1">
    <location>
        <begin position="17"/>
        <end position="147"/>
    </location>
</feature>
<dbReference type="Gene3D" id="3.10.450.50">
    <property type="match status" value="1"/>
</dbReference>
<dbReference type="AlphaFoldDB" id="A0AAF3J8T2"/>
<dbReference type="InterPro" id="IPR032710">
    <property type="entry name" value="NTF2-like_dom_sf"/>
</dbReference>
<evidence type="ECO:0000313" key="3">
    <source>
        <dbReference type="Proteomes" id="UP000887575"/>
    </source>
</evidence>
<dbReference type="SUPFAM" id="SSF54427">
    <property type="entry name" value="NTF2-like"/>
    <property type="match status" value="1"/>
</dbReference>
<dbReference type="WBParaSite" id="MBELARI_LOCUS3569">
    <property type="protein sequence ID" value="MBELARI_LOCUS3569"/>
    <property type="gene ID" value="MBELARI_LOCUS3569"/>
</dbReference>
<dbReference type="InterPro" id="IPR027843">
    <property type="entry name" value="DUF4440"/>
</dbReference>
<dbReference type="Pfam" id="PF14534">
    <property type="entry name" value="DUF4440"/>
    <property type="match status" value="1"/>
</dbReference>
<evidence type="ECO:0000259" key="2">
    <source>
        <dbReference type="Pfam" id="PF14534"/>
    </source>
</evidence>
<feature type="signal peptide" evidence="1">
    <location>
        <begin position="1"/>
        <end position="16"/>
    </location>
</feature>
<proteinExistence type="predicted"/>
<sequence length="147" mass="16756">MKILLVFGLLFALSSADDSKSDVEKILRPTLNAYVEAVVSGDYDKAKEYYHVNAISVETDKNVWYKPDKIIEAVKKYYAENPKSKSAKVESEEFSGGGKVISYKSQWTFPDQKGHQEGPYFQIWVLDTDGKWKVYHEEYSLDAPKSA</sequence>
<organism evidence="3 4">
    <name type="scientific">Mesorhabditis belari</name>
    <dbReference type="NCBI Taxonomy" id="2138241"/>
    <lineage>
        <taxon>Eukaryota</taxon>
        <taxon>Metazoa</taxon>
        <taxon>Ecdysozoa</taxon>
        <taxon>Nematoda</taxon>
        <taxon>Chromadorea</taxon>
        <taxon>Rhabditida</taxon>
        <taxon>Rhabditina</taxon>
        <taxon>Rhabditomorpha</taxon>
        <taxon>Rhabditoidea</taxon>
        <taxon>Rhabditidae</taxon>
        <taxon>Mesorhabditinae</taxon>
        <taxon>Mesorhabditis</taxon>
    </lineage>
</organism>
<protein>
    <recommendedName>
        <fullName evidence="2">DUF4440 domain-containing protein</fullName>
    </recommendedName>
</protein>
<evidence type="ECO:0000313" key="4">
    <source>
        <dbReference type="WBParaSite" id="MBELARI_LOCUS3569"/>
    </source>
</evidence>
<feature type="domain" description="DUF4440" evidence="2">
    <location>
        <begin position="30"/>
        <end position="134"/>
    </location>
</feature>
<dbReference type="Proteomes" id="UP000887575">
    <property type="component" value="Unassembled WGS sequence"/>
</dbReference>
<keyword evidence="1" id="KW-0732">Signal</keyword>
<evidence type="ECO:0000256" key="1">
    <source>
        <dbReference type="SAM" id="SignalP"/>
    </source>
</evidence>
<keyword evidence="3" id="KW-1185">Reference proteome</keyword>